<evidence type="ECO:0000256" key="7">
    <source>
        <dbReference type="ARBA" id="ARBA00022723"/>
    </source>
</evidence>
<dbReference type="PROSITE" id="PS00978">
    <property type="entry name" value="FAD_G3PDH_2"/>
    <property type="match status" value="1"/>
</dbReference>
<keyword evidence="9" id="KW-0274">FAD</keyword>
<dbReference type="InterPro" id="IPR011992">
    <property type="entry name" value="EF-hand-dom_pair"/>
</dbReference>
<evidence type="ECO:0000256" key="12">
    <source>
        <dbReference type="ARBA" id="ARBA00023002"/>
    </source>
</evidence>
<feature type="compositionally biased region" description="Basic and acidic residues" evidence="15">
    <location>
        <begin position="773"/>
        <end position="798"/>
    </location>
</feature>
<dbReference type="SUPFAM" id="SSF51905">
    <property type="entry name" value="FAD/NAD(P)-binding domain"/>
    <property type="match status" value="1"/>
</dbReference>
<keyword evidence="11" id="KW-0809">Transit peptide</keyword>
<organism evidence="18 19">
    <name type="scientific">Dioszegia hungarica</name>
    <dbReference type="NCBI Taxonomy" id="4972"/>
    <lineage>
        <taxon>Eukaryota</taxon>
        <taxon>Fungi</taxon>
        <taxon>Dikarya</taxon>
        <taxon>Basidiomycota</taxon>
        <taxon>Agaricomycotina</taxon>
        <taxon>Tremellomycetes</taxon>
        <taxon>Tremellales</taxon>
        <taxon>Bulleribasidiaceae</taxon>
        <taxon>Dioszegia</taxon>
    </lineage>
</organism>
<accession>A0AA38H7U5</accession>
<comment type="catalytic activity">
    <reaction evidence="14">
        <text>a quinone + sn-glycerol 3-phosphate = dihydroxyacetone phosphate + a quinol</text>
        <dbReference type="Rhea" id="RHEA:18977"/>
        <dbReference type="ChEBI" id="CHEBI:24646"/>
        <dbReference type="ChEBI" id="CHEBI:57597"/>
        <dbReference type="ChEBI" id="CHEBI:57642"/>
        <dbReference type="ChEBI" id="CHEBI:132124"/>
        <dbReference type="EC" id="1.1.5.3"/>
    </reaction>
</comment>
<dbReference type="EC" id="1.1.5.3" evidence="5 14"/>
<proteinExistence type="inferred from homology"/>
<evidence type="ECO:0000256" key="15">
    <source>
        <dbReference type="SAM" id="MobiDB-lite"/>
    </source>
</evidence>
<dbReference type="FunFam" id="1.10.8.870:FF:000001">
    <property type="entry name" value="Glycerol-3-phosphate dehydrogenase"/>
    <property type="match status" value="1"/>
</dbReference>
<gene>
    <name evidence="18" type="ORF">MKK02DRAFT_26026</name>
</gene>
<dbReference type="PANTHER" id="PTHR11985:SF15">
    <property type="entry name" value="GLYCEROL-3-PHOSPHATE DEHYDROGENASE, MITOCHONDRIAL"/>
    <property type="match status" value="1"/>
</dbReference>
<feature type="region of interest" description="Disordered" evidence="15">
    <location>
        <begin position="34"/>
        <end position="59"/>
    </location>
</feature>
<dbReference type="GO" id="GO:0006072">
    <property type="term" value="P:glycerol-3-phosphate metabolic process"/>
    <property type="evidence" value="ECO:0007669"/>
    <property type="project" value="UniProtKB-UniRule"/>
</dbReference>
<name>A0AA38H7U5_9TREE</name>
<dbReference type="SUPFAM" id="SSF54373">
    <property type="entry name" value="FAD-linked reductases, C-terminal domain"/>
    <property type="match status" value="1"/>
</dbReference>
<evidence type="ECO:0000256" key="3">
    <source>
        <dbReference type="ARBA" id="ARBA00004745"/>
    </source>
</evidence>
<dbReference type="InterPro" id="IPR000447">
    <property type="entry name" value="G3P_DH_FAD-dep"/>
</dbReference>
<comment type="similarity">
    <text evidence="4 14">Belongs to the FAD-dependent glycerol-3-phosphate dehydrogenase family.</text>
</comment>
<reference evidence="18" key="1">
    <citation type="journal article" date="2022" name="G3 (Bethesda)">
        <title>High quality genome of the basidiomycete yeast Dioszegia hungarica PDD-24b-2 isolated from cloud water.</title>
        <authorList>
            <person name="Jarrige D."/>
            <person name="Haridas S."/>
            <person name="Bleykasten-Grosshans C."/>
            <person name="Joly M."/>
            <person name="Nadalig T."/>
            <person name="Sancelme M."/>
            <person name="Vuilleumier S."/>
            <person name="Grigoriev I.V."/>
            <person name="Amato P."/>
            <person name="Bringel F."/>
        </authorList>
    </citation>
    <scope>NUCLEOTIDE SEQUENCE</scope>
    <source>
        <strain evidence="18">PDD-24b-2</strain>
    </source>
</reference>
<dbReference type="Gene3D" id="3.50.50.60">
    <property type="entry name" value="FAD/NAD(P)-binding domain"/>
    <property type="match status" value="1"/>
</dbReference>
<dbReference type="FunFam" id="3.30.9.10:FF:000001">
    <property type="entry name" value="Glycerol-3-phosphate dehydrogenase"/>
    <property type="match status" value="1"/>
</dbReference>
<dbReference type="CDD" id="cd00051">
    <property type="entry name" value="EFh"/>
    <property type="match status" value="1"/>
</dbReference>
<keyword evidence="16" id="KW-0812">Transmembrane</keyword>
<dbReference type="InterPro" id="IPR038299">
    <property type="entry name" value="DAO_C_sf"/>
</dbReference>
<dbReference type="PROSITE" id="PS50222">
    <property type="entry name" value="EF_HAND_2"/>
    <property type="match status" value="2"/>
</dbReference>
<evidence type="ECO:0000256" key="9">
    <source>
        <dbReference type="ARBA" id="ARBA00022827"/>
    </source>
</evidence>
<dbReference type="Gene3D" id="1.10.238.10">
    <property type="entry name" value="EF-hand"/>
    <property type="match status" value="1"/>
</dbReference>
<evidence type="ECO:0000313" key="18">
    <source>
        <dbReference type="EMBL" id="KAI9635106.1"/>
    </source>
</evidence>
<dbReference type="Pfam" id="PF13499">
    <property type="entry name" value="EF-hand_7"/>
    <property type="match status" value="1"/>
</dbReference>
<keyword evidence="6 14" id="KW-0285">Flavoprotein</keyword>
<dbReference type="GO" id="GO:0004368">
    <property type="term" value="F:glycerol-3-phosphate dehydrogenase (quinone) activity"/>
    <property type="evidence" value="ECO:0007669"/>
    <property type="project" value="UniProtKB-EC"/>
</dbReference>
<comment type="subcellular location">
    <subcellularLocation>
        <location evidence="2">Mitochondrion</location>
    </subcellularLocation>
</comment>
<evidence type="ECO:0000256" key="2">
    <source>
        <dbReference type="ARBA" id="ARBA00004173"/>
    </source>
</evidence>
<dbReference type="InterPro" id="IPR018247">
    <property type="entry name" value="EF_Hand_1_Ca_BS"/>
</dbReference>
<evidence type="ECO:0000256" key="11">
    <source>
        <dbReference type="ARBA" id="ARBA00022946"/>
    </source>
</evidence>
<dbReference type="GO" id="GO:0005739">
    <property type="term" value="C:mitochondrion"/>
    <property type="evidence" value="ECO:0007669"/>
    <property type="project" value="UniProtKB-SubCell"/>
</dbReference>
<dbReference type="InterPro" id="IPR036188">
    <property type="entry name" value="FAD/NAD-bd_sf"/>
</dbReference>
<comment type="caution">
    <text evidence="18">The sequence shown here is derived from an EMBL/GenBank/DDBJ whole genome shotgun (WGS) entry which is preliminary data.</text>
</comment>
<evidence type="ECO:0000256" key="13">
    <source>
        <dbReference type="ARBA" id="ARBA00023128"/>
    </source>
</evidence>
<evidence type="ECO:0000256" key="4">
    <source>
        <dbReference type="ARBA" id="ARBA00007330"/>
    </source>
</evidence>
<comment type="pathway">
    <text evidence="3">Polyol metabolism; glycerol degradation.</text>
</comment>
<dbReference type="PANTHER" id="PTHR11985">
    <property type="entry name" value="GLYCEROL-3-PHOSPHATE DEHYDROGENASE"/>
    <property type="match status" value="1"/>
</dbReference>
<dbReference type="GeneID" id="77726331"/>
<keyword evidence="12 14" id="KW-0560">Oxidoreductase</keyword>
<keyword evidence="10" id="KW-0106">Calcium</keyword>
<feature type="region of interest" description="Disordered" evidence="15">
    <location>
        <begin position="73"/>
        <end position="95"/>
    </location>
</feature>
<evidence type="ECO:0000256" key="8">
    <source>
        <dbReference type="ARBA" id="ARBA00022737"/>
    </source>
</evidence>
<dbReference type="RefSeq" id="XP_052944883.1">
    <property type="nucleotide sequence ID" value="XM_053087130.1"/>
</dbReference>
<dbReference type="InterPro" id="IPR002048">
    <property type="entry name" value="EF_hand_dom"/>
</dbReference>
<dbReference type="SMART" id="SM00054">
    <property type="entry name" value="EFh"/>
    <property type="match status" value="2"/>
</dbReference>
<dbReference type="Pfam" id="PF01266">
    <property type="entry name" value="DAO"/>
    <property type="match status" value="1"/>
</dbReference>
<evidence type="ECO:0000256" key="1">
    <source>
        <dbReference type="ARBA" id="ARBA00001974"/>
    </source>
</evidence>
<evidence type="ECO:0000256" key="14">
    <source>
        <dbReference type="RuleBase" id="RU361217"/>
    </source>
</evidence>
<dbReference type="PROSITE" id="PS00018">
    <property type="entry name" value="EF_HAND_1"/>
    <property type="match status" value="1"/>
</dbReference>
<keyword evidence="19" id="KW-1185">Reference proteome</keyword>
<feature type="transmembrane region" description="Helical" evidence="16">
    <location>
        <begin position="12"/>
        <end position="29"/>
    </location>
</feature>
<evidence type="ECO:0000256" key="10">
    <source>
        <dbReference type="ARBA" id="ARBA00022837"/>
    </source>
</evidence>
<dbReference type="GO" id="GO:0005509">
    <property type="term" value="F:calcium ion binding"/>
    <property type="evidence" value="ECO:0007669"/>
    <property type="project" value="InterPro"/>
</dbReference>
<protein>
    <recommendedName>
        <fullName evidence="5 14">Glycerol-3-phosphate dehydrogenase</fullName>
        <ecNumber evidence="5 14">1.1.5.3</ecNumber>
    </recommendedName>
</protein>
<dbReference type="Pfam" id="PF16901">
    <property type="entry name" value="DAO_C"/>
    <property type="match status" value="1"/>
</dbReference>
<comment type="cofactor">
    <cofactor evidence="1 14">
        <name>FAD</name>
        <dbReference type="ChEBI" id="CHEBI:57692"/>
    </cofactor>
</comment>
<evidence type="ECO:0000313" key="19">
    <source>
        <dbReference type="Proteomes" id="UP001164286"/>
    </source>
</evidence>
<keyword evidence="16" id="KW-0472">Membrane</keyword>
<evidence type="ECO:0000256" key="5">
    <source>
        <dbReference type="ARBA" id="ARBA00013029"/>
    </source>
</evidence>
<dbReference type="PRINTS" id="PR01001">
    <property type="entry name" value="FADG3PDH"/>
</dbReference>
<keyword evidence="8" id="KW-0677">Repeat</keyword>
<dbReference type="Gene3D" id="1.10.8.870">
    <property type="entry name" value="Alpha-glycerophosphate oxidase, cap domain"/>
    <property type="match status" value="1"/>
</dbReference>
<dbReference type="Proteomes" id="UP001164286">
    <property type="component" value="Unassembled WGS sequence"/>
</dbReference>
<evidence type="ECO:0000259" key="17">
    <source>
        <dbReference type="PROSITE" id="PS50222"/>
    </source>
</evidence>
<feature type="domain" description="EF-hand" evidence="17">
    <location>
        <begin position="683"/>
        <end position="718"/>
    </location>
</feature>
<dbReference type="InterPro" id="IPR031656">
    <property type="entry name" value="DAO_C"/>
</dbReference>
<sequence length="805" mass="89072">MYRRRLLTAPRIALGTSAALLSVGAYYTLRPSPLLTESSSTPVTRRRPGPLWSPPSRSQMLDHLRTSGIYLTRTEEGGPESGPVPSAQSGKSRNIDEVGDDEDVFDLLIVGGGATGAGTALDAASRGLKVACVERDDFAAGTSSKSTKLVHGGVRYLQKAIFELDYEQYKLVREALRERKIFLETAPHLSFPLPILLPVYKWWQLPYFFAGTKLYDILAGSQNMEGSYIMSKKGAAEAFPMLKTDGLVGGVVYYDGQHNDSRMNIALAMTAVQHGAIVANHTEVTKLHKKADPSKGGKERIVGARLKDMMTGEEWDVKCRGVINATGPFCDGLRKLDEPSVQEIVAPSAGVHITLPNYYGPKNLGLLDPATSDGRVIFFLPWQGNVIAGTTDSPTTVSQNPIPPEKEIQWILDEVRNYLSPDVKVRRGDVLSAWSGIRPLVRDPDAKNTESLVRNHMINTSEGGLLTIAGGKWTTYRAMAEETIDAAIKEFNLGRYVNGPSQTDHIKLIGAHAWTKTMYIKLIQQFGLEMEVAKHLAESYGDRAWTVASMAKPTGQSWPLHGIRLSPSYPYIEAEARYAVRCEYALNAVDFIARRTRLSFLNVQMSLEALPRVLDIMGEELGWDLKRKEQEFDQAVYFLRSMGLPEVTGIKLADVIRNHGSTQPLGLSQTDAQLFGRAQFTPDEVANLRKQFEQFDFDHDQKITRADLLEAMKNMGYEASSDRADGILREVDFGRKGEIDFQDYLDIAAGMKELQLDSAFTHLAQMHTTRDIAKGDKAIGPRGGEESVERDNRRKISVERSGGGT</sequence>
<evidence type="ECO:0000256" key="16">
    <source>
        <dbReference type="SAM" id="Phobius"/>
    </source>
</evidence>
<keyword evidence="7" id="KW-0479">Metal-binding</keyword>
<evidence type="ECO:0000256" key="6">
    <source>
        <dbReference type="ARBA" id="ARBA00022630"/>
    </source>
</evidence>
<dbReference type="EMBL" id="JAKWFO010000005">
    <property type="protein sequence ID" value="KAI9635106.1"/>
    <property type="molecule type" value="Genomic_DNA"/>
</dbReference>
<feature type="region of interest" description="Disordered" evidence="15">
    <location>
        <begin position="773"/>
        <end position="805"/>
    </location>
</feature>
<dbReference type="InterPro" id="IPR006076">
    <property type="entry name" value="FAD-dep_OxRdtase"/>
</dbReference>
<keyword evidence="13" id="KW-0496">Mitochondrion</keyword>
<keyword evidence="16" id="KW-1133">Transmembrane helix</keyword>
<dbReference type="AlphaFoldDB" id="A0AA38H7U5"/>
<dbReference type="SUPFAM" id="SSF47473">
    <property type="entry name" value="EF-hand"/>
    <property type="match status" value="1"/>
</dbReference>
<dbReference type="PROSITE" id="PS00977">
    <property type="entry name" value="FAD_G3PDH_1"/>
    <property type="match status" value="1"/>
</dbReference>
<dbReference type="Gene3D" id="3.30.9.10">
    <property type="entry name" value="D-Amino Acid Oxidase, subunit A, domain 2"/>
    <property type="match status" value="1"/>
</dbReference>
<feature type="domain" description="EF-hand" evidence="17">
    <location>
        <begin position="719"/>
        <end position="754"/>
    </location>
</feature>